<dbReference type="RefSeq" id="WP_152807190.1">
    <property type="nucleotide sequence ID" value="NZ_WHUF01000005.1"/>
</dbReference>
<gene>
    <name evidence="1" type="ORF">GEV01_19205</name>
</gene>
<protein>
    <recommendedName>
        <fullName evidence="3">CHAT domain-containing protein</fullName>
    </recommendedName>
</protein>
<evidence type="ECO:0000313" key="1">
    <source>
        <dbReference type="EMBL" id="MQA21648.1"/>
    </source>
</evidence>
<name>A0A843SGR2_9BURK</name>
<accession>A0A843SGR2</accession>
<comment type="caution">
    <text evidence="1">The sequence shown here is derived from an EMBL/GenBank/DDBJ whole genome shotgun (WGS) entry which is preliminary data.</text>
</comment>
<dbReference type="Proteomes" id="UP000444318">
    <property type="component" value="Unassembled WGS sequence"/>
</dbReference>
<evidence type="ECO:0000313" key="2">
    <source>
        <dbReference type="Proteomes" id="UP000444318"/>
    </source>
</evidence>
<dbReference type="EMBL" id="WHUF01000005">
    <property type="protein sequence ID" value="MQA21648.1"/>
    <property type="molecule type" value="Genomic_DNA"/>
</dbReference>
<dbReference type="AlphaFoldDB" id="A0A843SGR2"/>
<reference evidence="1 2" key="1">
    <citation type="submission" date="2019-10" db="EMBL/GenBank/DDBJ databases">
        <title>Two novel species isolated from a subtropical stream in China.</title>
        <authorList>
            <person name="Lu H."/>
        </authorList>
    </citation>
    <scope>NUCLEOTIDE SEQUENCE [LARGE SCALE GENOMIC DNA]</scope>
    <source>
        <strain evidence="1 2">FT103W</strain>
    </source>
</reference>
<proteinExistence type="predicted"/>
<evidence type="ECO:0008006" key="3">
    <source>
        <dbReference type="Google" id="ProtNLM"/>
    </source>
</evidence>
<sequence>MLDAVAVSGIAEWGGDPAVLNASEWLDLNTALEIAQAFRVVVARRKGDLRLKIQRAIYSWDAVPPIHAICDDLARAYDLERIFVEWPTDRRSRRPPASTKQGLSITSSERLAEITSPLLKSLPSASWGPSDQPATIAVVTLDDLLTNQFSSELLIILDTYREAVIPHVDTIRAGTGAQCAIFLPADQPNIHLWLQVFGAQIAAQAPIDSALSQANREIERSGVFLASTQTFMVQSNRTFFPSARRKRERNETLKNPAAVDSARLAPPARRRQLPPPNLEIEGVRMEAPPPTIRVLDARIEHDGQPVMAFPQDGSVNVQISIQPVSPLKFAPPAFPEQNLHWNEDLKPLQVHLTEVGSEPRSAPLFLPRNGASEPAIFDYAIPADRAIDVRFLVSDGASILQTARLQGRAGDAIIFFVEVFNSPVDHHKTRFDVSLLVNDSLGNTPSATILTSEGIRLTELDVTEIGSAREQLRLALEECLRPKAALNSALFNLANNGKLLLDALKDLTPSWPTTMDRVQLTTPSNGYFPVECLYDGEIPDNEDAALCDDRSGCLTSGIARENCSIRATRHQLCPMGFLGITSVIERRTWDRTMDKTVWLKQATALSSRNRIAELRRVLFAASNRADEFNDYDVPPQFSTVRTQDIELLANAQRKYNWHDWSQAIAAIHPKLLVLVPHIENNHLYIGNEEKLALGSLRRPHIGNSEPVVIAIGCNSAIGLIPNASLPAILLREGAKVVIAATTSVLGRFTNIATADLTSKLMAASTASAAVTIGELVTSMRREFLEKNNALGMALIAFGDADCCLGGGQQP</sequence>
<keyword evidence="2" id="KW-1185">Reference proteome</keyword>
<organism evidence="1 2">
    <name type="scientific">Rugamonas rivuli</name>
    <dbReference type="NCBI Taxonomy" id="2743358"/>
    <lineage>
        <taxon>Bacteria</taxon>
        <taxon>Pseudomonadati</taxon>
        <taxon>Pseudomonadota</taxon>
        <taxon>Betaproteobacteria</taxon>
        <taxon>Burkholderiales</taxon>
        <taxon>Oxalobacteraceae</taxon>
        <taxon>Telluria group</taxon>
        <taxon>Rugamonas</taxon>
    </lineage>
</organism>